<keyword evidence="13 19" id="KW-1133">Transmembrane helix</keyword>
<evidence type="ECO:0000256" key="3">
    <source>
        <dbReference type="ARBA" id="ARBA00005119"/>
    </source>
</evidence>
<dbReference type="PANTHER" id="PTHR46382">
    <property type="entry name" value="PHOSPHATIDATE CYTIDYLYLTRANSFERASE"/>
    <property type="match status" value="1"/>
</dbReference>
<dbReference type="PROSITE" id="PS01315">
    <property type="entry name" value="CDS"/>
    <property type="match status" value="1"/>
</dbReference>
<comment type="similarity">
    <text evidence="5 18">Belongs to the CDS family.</text>
</comment>
<sequence length="285" mass="30418">MKVLKRTLTGVILLAVLLGFIFLTGLWGGKGQPFFDALLIVVLAVAAYEMIVAVKAKGYRVILTPVCLAVVAAYPMTVFLGYVGFAVLMAVCLALAFCIFIFDKKVTLKDMLMTSFVILYPVAPIILAMQLTAAYGMIPLLIAAASAMLSDAIAYYAGSAIGGPKIFPTISPKKTYAGSIIGLIGGAAGAMIVYAMFEVAPLPVNAPVKFSEVFPDTYILFYCLIGTAIAVVAEVGDLFASRIKRELEIKDFSRLLGSHGGLLDRLDSIIFAVVFMSIVMAFLPL</sequence>
<evidence type="ECO:0000256" key="5">
    <source>
        <dbReference type="ARBA" id="ARBA00010185"/>
    </source>
</evidence>
<keyword evidence="15 19" id="KW-0472">Membrane</keyword>
<evidence type="ECO:0000313" key="21">
    <source>
        <dbReference type="Proteomes" id="UP000727857"/>
    </source>
</evidence>
<evidence type="ECO:0000256" key="8">
    <source>
        <dbReference type="ARBA" id="ARBA00022475"/>
    </source>
</evidence>
<feature type="transmembrane region" description="Helical" evidence="19">
    <location>
        <begin position="111"/>
        <end position="131"/>
    </location>
</feature>
<keyword evidence="9" id="KW-0444">Lipid biosynthesis</keyword>
<dbReference type="GO" id="GO:0016024">
    <property type="term" value="P:CDP-diacylglycerol biosynthetic process"/>
    <property type="evidence" value="ECO:0007669"/>
    <property type="project" value="TreeGrafter"/>
</dbReference>
<evidence type="ECO:0000256" key="14">
    <source>
        <dbReference type="ARBA" id="ARBA00023098"/>
    </source>
</evidence>
<comment type="catalytic activity">
    <reaction evidence="1 18">
        <text>a 1,2-diacyl-sn-glycero-3-phosphate + CTP + H(+) = a CDP-1,2-diacyl-sn-glycerol + diphosphate</text>
        <dbReference type="Rhea" id="RHEA:16229"/>
        <dbReference type="ChEBI" id="CHEBI:15378"/>
        <dbReference type="ChEBI" id="CHEBI:33019"/>
        <dbReference type="ChEBI" id="CHEBI:37563"/>
        <dbReference type="ChEBI" id="CHEBI:58332"/>
        <dbReference type="ChEBI" id="CHEBI:58608"/>
        <dbReference type="EC" id="2.7.7.41"/>
    </reaction>
</comment>
<feature type="transmembrane region" description="Helical" evidence="19">
    <location>
        <begin position="262"/>
        <end position="283"/>
    </location>
</feature>
<keyword evidence="11 18" id="KW-0812">Transmembrane</keyword>
<reference evidence="20" key="2">
    <citation type="journal article" date="2021" name="PeerJ">
        <title>Extensive microbial diversity within the chicken gut microbiome revealed by metagenomics and culture.</title>
        <authorList>
            <person name="Gilroy R."/>
            <person name="Ravi A."/>
            <person name="Getino M."/>
            <person name="Pursley I."/>
            <person name="Horton D.L."/>
            <person name="Alikhan N.F."/>
            <person name="Baker D."/>
            <person name="Gharbi K."/>
            <person name="Hall N."/>
            <person name="Watson M."/>
            <person name="Adriaenssens E.M."/>
            <person name="Foster-Nyarko E."/>
            <person name="Jarju S."/>
            <person name="Secka A."/>
            <person name="Antonio M."/>
            <person name="Oren A."/>
            <person name="Chaudhuri R.R."/>
            <person name="La Ragione R."/>
            <person name="Hildebrand F."/>
            <person name="Pallen M.J."/>
        </authorList>
    </citation>
    <scope>NUCLEOTIDE SEQUENCE</scope>
    <source>
        <strain evidence="20">517</strain>
    </source>
</reference>
<reference evidence="20" key="1">
    <citation type="submission" date="2020-10" db="EMBL/GenBank/DDBJ databases">
        <authorList>
            <person name="Gilroy R."/>
        </authorList>
    </citation>
    <scope>NUCLEOTIDE SEQUENCE</scope>
    <source>
        <strain evidence="20">517</strain>
    </source>
</reference>
<evidence type="ECO:0000256" key="2">
    <source>
        <dbReference type="ARBA" id="ARBA00004651"/>
    </source>
</evidence>
<feature type="transmembrane region" description="Helical" evidence="19">
    <location>
        <begin position="137"/>
        <end position="156"/>
    </location>
</feature>
<keyword evidence="16" id="KW-0594">Phospholipid biosynthesis</keyword>
<feature type="transmembrane region" description="Helical" evidence="19">
    <location>
        <begin position="58"/>
        <end position="76"/>
    </location>
</feature>
<evidence type="ECO:0000256" key="6">
    <source>
        <dbReference type="ARBA" id="ARBA00012487"/>
    </source>
</evidence>
<evidence type="ECO:0000256" key="17">
    <source>
        <dbReference type="ARBA" id="ARBA00023264"/>
    </source>
</evidence>
<feature type="transmembrane region" description="Helical" evidence="19">
    <location>
        <begin position="82"/>
        <end position="102"/>
    </location>
</feature>
<dbReference type="Proteomes" id="UP000727857">
    <property type="component" value="Unassembled WGS sequence"/>
</dbReference>
<dbReference type="GO" id="GO:0005886">
    <property type="term" value="C:plasma membrane"/>
    <property type="evidence" value="ECO:0007669"/>
    <property type="project" value="UniProtKB-SubCell"/>
</dbReference>
<name>A0A940DGR6_9FIRM</name>
<evidence type="ECO:0000256" key="16">
    <source>
        <dbReference type="ARBA" id="ARBA00023209"/>
    </source>
</evidence>
<keyword evidence="14" id="KW-0443">Lipid metabolism</keyword>
<evidence type="ECO:0000256" key="15">
    <source>
        <dbReference type="ARBA" id="ARBA00023136"/>
    </source>
</evidence>
<keyword evidence="10 18" id="KW-0808">Transferase</keyword>
<evidence type="ECO:0000256" key="10">
    <source>
        <dbReference type="ARBA" id="ARBA00022679"/>
    </source>
</evidence>
<evidence type="ECO:0000256" key="7">
    <source>
        <dbReference type="ARBA" id="ARBA00019373"/>
    </source>
</evidence>
<keyword evidence="17" id="KW-1208">Phospholipid metabolism</keyword>
<evidence type="ECO:0000256" key="13">
    <source>
        <dbReference type="ARBA" id="ARBA00022989"/>
    </source>
</evidence>
<feature type="transmembrane region" description="Helical" evidence="19">
    <location>
        <begin position="176"/>
        <end position="197"/>
    </location>
</feature>
<evidence type="ECO:0000256" key="1">
    <source>
        <dbReference type="ARBA" id="ARBA00001698"/>
    </source>
</evidence>
<dbReference type="AlphaFoldDB" id="A0A940DGR6"/>
<evidence type="ECO:0000256" key="11">
    <source>
        <dbReference type="ARBA" id="ARBA00022692"/>
    </source>
</evidence>
<organism evidence="20 21">
    <name type="scientific">Candidatus Stercoripulliclostridium pullicola</name>
    <dbReference type="NCBI Taxonomy" id="2840953"/>
    <lineage>
        <taxon>Bacteria</taxon>
        <taxon>Bacillati</taxon>
        <taxon>Bacillota</taxon>
        <taxon>Clostridia</taxon>
        <taxon>Eubacteriales</taxon>
        <taxon>Candidatus Stercoripulliclostridium</taxon>
    </lineage>
</organism>
<feature type="transmembrane region" description="Helical" evidence="19">
    <location>
        <begin position="34"/>
        <end position="51"/>
    </location>
</feature>
<keyword evidence="12 18" id="KW-0548">Nucleotidyltransferase</keyword>
<dbReference type="GO" id="GO:0004605">
    <property type="term" value="F:phosphatidate cytidylyltransferase activity"/>
    <property type="evidence" value="ECO:0007669"/>
    <property type="project" value="UniProtKB-EC"/>
</dbReference>
<feature type="transmembrane region" description="Helical" evidence="19">
    <location>
        <begin position="7"/>
        <end position="28"/>
    </location>
</feature>
<keyword evidence="8" id="KW-1003">Cell membrane</keyword>
<dbReference type="EMBL" id="JADINF010000065">
    <property type="protein sequence ID" value="MBO8423918.1"/>
    <property type="molecule type" value="Genomic_DNA"/>
</dbReference>
<dbReference type="InterPro" id="IPR000374">
    <property type="entry name" value="PC_trans"/>
</dbReference>
<dbReference type="PANTHER" id="PTHR46382:SF1">
    <property type="entry name" value="PHOSPHATIDATE CYTIDYLYLTRANSFERASE"/>
    <property type="match status" value="1"/>
</dbReference>
<evidence type="ECO:0000256" key="12">
    <source>
        <dbReference type="ARBA" id="ARBA00022695"/>
    </source>
</evidence>
<accession>A0A940DGR6</accession>
<evidence type="ECO:0000256" key="9">
    <source>
        <dbReference type="ARBA" id="ARBA00022516"/>
    </source>
</evidence>
<feature type="transmembrane region" description="Helical" evidence="19">
    <location>
        <begin position="217"/>
        <end position="241"/>
    </location>
</feature>
<gene>
    <name evidence="20" type="ORF">IAB16_02710</name>
</gene>
<dbReference type="EC" id="2.7.7.41" evidence="6 18"/>
<comment type="pathway">
    <text evidence="3 18">Phospholipid metabolism; CDP-diacylglycerol biosynthesis; CDP-diacylglycerol from sn-glycerol 3-phosphate: step 3/3.</text>
</comment>
<evidence type="ECO:0000313" key="20">
    <source>
        <dbReference type="EMBL" id="MBO8423918.1"/>
    </source>
</evidence>
<protein>
    <recommendedName>
        <fullName evidence="7 18">Phosphatidate cytidylyltransferase</fullName>
        <ecNumber evidence="6 18">2.7.7.41</ecNumber>
    </recommendedName>
</protein>
<evidence type="ECO:0000256" key="4">
    <source>
        <dbReference type="ARBA" id="ARBA00005189"/>
    </source>
</evidence>
<dbReference type="Pfam" id="PF01148">
    <property type="entry name" value="CTP_transf_1"/>
    <property type="match status" value="1"/>
</dbReference>
<comment type="caution">
    <text evidence="20">The sequence shown here is derived from an EMBL/GenBank/DDBJ whole genome shotgun (WGS) entry which is preliminary data.</text>
</comment>
<comment type="pathway">
    <text evidence="4">Lipid metabolism.</text>
</comment>
<proteinExistence type="inferred from homology"/>
<evidence type="ECO:0000256" key="19">
    <source>
        <dbReference type="SAM" id="Phobius"/>
    </source>
</evidence>
<evidence type="ECO:0000256" key="18">
    <source>
        <dbReference type="RuleBase" id="RU003938"/>
    </source>
</evidence>
<comment type="subcellular location">
    <subcellularLocation>
        <location evidence="2">Cell membrane</location>
        <topology evidence="2">Multi-pass membrane protein</topology>
    </subcellularLocation>
</comment>